<organism evidence="1">
    <name type="scientific">uncultured Caudovirales phage</name>
    <dbReference type="NCBI Taxonomy" id="2100421"/>
    <lineage>
        <taxon>Viruses</taxon>
        <taxon>Duplodnaviria</taxon>
        <taxon>Heunggongvirae</taxon>
        <taxon>Uroviricota</taxon>
        <taxon>Caudoviricetes</taxon>
        <taxon>Peduoviridae</taxon>
        <taxon>Maltschvirus</taxon>
        <taxon>Maltschvirus maltsch</taxon>
    </lineage>
</organism>
<reference evidence="1" key="1">
    <citation type="submission" date="2020-04" db="EMBL/GenBank/DDBJ databases">
        <authorList>
            <person name="Chiriac C."/>
            <person name="Salcher M."/>
            <person name="Ghai R."/>
            <person name="Kavagutti S V."/>
        </authorList>
    </citation>
    <scope>NUCLEOTIDE SEQUENCE</scope>
</reference>
<proteinExistence type="predicted"/>
<dbReference type="EMBL" id="LR796588">
    <property type="protein sequence ID" value="CAB4153082.1"/>
    <property type="molecule type" value="Genomic_DNA"/>
</dbReference>
<accession>A0A6J5N2Z2</accession>
<evidence type="ECO:0000313" key="1">
    <source>
        <dbReference type="EMBL" id="CAB4153082.1"/>
    </source>
</evidence>
<name>A0A6J5N2Z2_9CAUD</name>
<gene>
    <name evidence="1" type="ORF">UFOVP609_43</name>
</gene>
<sequence length="175" mass="19458">MSRFNLEDYETVEQRIRRFYDMHPDGRIITDNLTTLQDRQVGTWVVKTTIYLTTGDQAEDLPKSTGHAFEVDGTGMANQTAALENAETSSIGRALANMNLSGNKRTSREEMAKVERGVTPKAPSRDWNAEIAALETVEGARQLWDEARTQKAPKAVQDEIKAKGQLLDTDAAMAK</sequence>
<protein>
    <submittedName>
        <fullName evidence="1">Uncharacterized protein</fullName>
    </submittedName>
</protein>